<organism evidence="2 3">
    <name type="scientific">Swingsia samuiensis</name>
    <dbReference type="NCBI Taxonomy" id="1293412"/>
    <lineage>
        <taxon>Bacteria</taxon>
        <taxon>Pseudomonadati</taxon>
        <taxon>Pseudomonadota</taxon>
        <taxon>Alphaproteobacteria</taxon>
        <taxon>Acetobacterales</taxon>
        <taxon>Acetobacteraceae</taxon>
        <taxon>Swingsia</taxon>
    </lineage>
</organism>
<reference evidence="2 3" key="1">
    <citation type="submission" date="2019-03" db="EMBL/GenBank/DDBJ databases">
        <title>The complete genome sequence of Swingsia samuiensis NBRC107927(T).</title>
        <authorList>
            <person name="Chua K.-O."/>
            <person name="Chan K.-G."/>
            <person name="See-Too W.-S."/>
        </authorList>
    </citation>
    <scope>NUCLEOTIDE SEQUENCE [LARGE SCALE GENOMIC DNA]</scope>
    <source>
        <strain evidence="2 3">AH83</strain>
    </source>
</reference>
<evidence type="ECO:0000256" key="1">
    <source>
        <dbReference type="SAM" id="Phobius"/>
    </source>
</evidence>
<dbReference type="EMBL" id="CP038141">
    <property type="protein sequence ID" value="QDH17363.1"/>
    <property type="molecule type" value="Genomic_DNA"/>
</dbReference>
<feature type="transmembrane region" description="Helical" evidence="1">
    <location>
        <begin position="26"/>
        <end position="44"/>
    </location>
</feature>
<sequence>MTETRAPLSLLLDPTMLYFSLNYQKNTIYMLISLAAFFLMFTHIPFVTRIATTLFYTDLGLLLLHFLCSKKASQKPDNILAFKWKFISIKLKVIPLELP</sequence>
<gene>
    <name evidence="2" type="ORF">E3D00_07165</name>
</gene>
<dbReference type="KEGG" id="ssam:E3D00_07165"/>
<keyword evidence="1" id="KW-0812">Transmembrane</keyword>
<keyword evidence="1" id="KW-1133">Transmembrane helix</keyword>
<dbReference type="Proteomes" id="UP000316313">
    <property type="component" value="Chromosome"/>
</dbReference>
<keyword evidence="3" id="KW-1185">Reference proteome</keyword>
<keyword evidence="1" id="KW-0472">Membrane</keyword>
<dbReference type="AlphaFoldDB" id="A0A4Y6UIF1"/>
<accession>A0A4Y6UIF1</accession>
<evidence type="ECO:0000313" key="3">
    <source>
        <dbReference type="Proteomes" id="UP000316313"/>
    </source>
</evidence>
<proteinExistence type="predicted"/>
<dbReference type="RefSeq" id="WP_141461243.1">
    <property type="nucleotide sequence ID" value="NZ_CP038141.1"/>
</dbReference>
<evidence type="ECO:0000313" key="2">
    <source>
        <dbReference type="EMBL" id="QDH17363.1"/>
    </source>
</evidence>
<protein>
    <submittedName>
        <fullName evidence="2">Uncharacterized protein</fullName>
    </submittedName>
</protein>
<name>A0A4Y6UIF1_9PROT</name>